<reference evidence="2 3" key="1">
    <citation type="submission" date="2017-04" db="EMBL/GenBank/DDBJ databases">
        <title>Draft genome sequence of Marssonina coronaria NL1: causal agent of apple blotch.</title>
        <authorList>
            <person name="Cheng Q."/>
        </authorList>
    </citation>
    <scope>NUCLEOTIDE SEQUENCE [LARGE SCALE GENOMIC DNA]</scope>
    <source>
        <strain evidence="2 3">NL1</strain>
    </source>
</reference>
<keyword evidence="3" id="KW-1185">Reference proteome</keyword>
<accession>A0A218YWR1</accession>
<dbReference type="InParanoid" id="A0A218YWR1"/>
<protein>
    <submittedName>
        <fullName evidence="2">Uncharacterized protein</fullName>
    </submittedName>
</protein>
<sequence>MRSRQMRLEDGTWESSASLVPGTPHPIDPESTRDDDERDVTGCASPSPALSTPAAQVQRASPPPGIPEATWEKTPEDIVVVATLPTPGVPGSAPGSKPNSTGRKASPVPRTLLVGVRSALSSPSALGSREDQAHAGHCPPRKASRAA</sequence>
<dbReference type="EMBL" id="MZNU01000342">
    <property type="protein sequence ID" value="OWO99789.1"/>
    <property type="molecule type" value="Genomic_DNA"/>
</dbReference>
<evidence type="ECO:0000256" key="1">
    <source>
        <dbReference type="SAM" id="MobiDB-lite"/>
    </source>
</evidence>
<feature type="region of interest" description="Disordered" evidence="1">
    <location>
        <begin position="1"/>
        <end position="147"/>
    </location>
</feature>
<organism evidence="2 3">
    <name type="scientific">Diplocarpon coronariae</name>
    <dbReference type="NCBI Taxonomy" id="2795749"/>
    <lineage>
        <taxon>Eukaryota</taxon>
        <taxon>Fungi</taxon>
        <taxon>Dikarya</taxon>
        <taxon>Ascomycota</taxon>
        <taxon>Pezizomycotina</taxon>
        <taxon>Leotiomycetes</taxon>
        <taxon>Helotiales</taxon>
        <taxon>Drepanopezizaceae</taxon>
        <taxon>Diplocarpon</taxon>
    </lineage>
</organism>
<dbReference type="AlphaFoldDB" id="A0A218YWR1"/>
<name>A0A218YWR1_9HELO</name>
<comment type="caution">
    <text evidence="2">The sequence shown here is derived from an EMBL/GenBank/DDBJ whole genome shotgun (WGS) entry which is preliminary data.</text>
</comment>
<feature type="compositionally biased region" description="Basic and acidic residues" evidence="1">
    <location>
        <begin position="1"/>
        <end position="10"/>
    </location>
</feature>
<evidence type="ECO:0000313" key="3">
    <source>
        <dbReference type="Proteomes" id="UP000242519"/>
    </source>
</evidence>
<evidence type="ECO:0000313" key="2">
    <source>
        <dbReference type="EMBL" id="OWO99789.1"/>
    </source>
</evidence>
<feature type="compositionally biased region" description="Low complexity" evidence="1">
    <location>
        <begin position="44"/>
        <end position="55"/>
    </location>
</feature>
<proteinExistence type="predicted"/>
<gene>
    <name evidence="2" type="ORF">B2J93_6844</name>
</gene>
<dbReference type="Proteomes" id="UP000242519">
    <property type="component" value="Unassembled WGS sequence"/>
</dbReference>